<keyword evidence="1" id="KW-1133">Transmembrane helix</keyword>
<keyword evidence="1" id="KW-0812">Transmembrane</keyword>
<dbReference type="EMBL" id="GGFL01013506">
    <property type="protein sequence ID" value="MBW77684.1"/>
    <property type="molecule type" value="Transcribed_RNA"/>
</dbReference>
<evidence type="ECO:0000313" key="2">
    <source>
        <dbReference type="EMBL" id="MBW77684.1"/>
    </source>
</evidence>
<keyword evidence="1" id="KW-0472">Membrane</keyword>
<dbReference type="AlphaFoldDB" id="A0A2M4DJH9"/>
<feature type="transmembrane region" description="Helical" evidence="1">
    <location>
        <begin position="15"/>
        <end position="34"/>
    </location>
</feature>
<name>A0A2M4DJH9_ANODA</name>
<accession>A0A2M4DJH9</accession>
<proteinExistence type="predicted"/>
<sequence length="71" mass="7399">MPTPSPWPPLAMSCLQIIAESAALVMVFTFVRGVTSGTVFDRRVPPFGLGSGPPAAASSIWWHLGVTSGSV</sequence>
<reference evidence="2" key="1">
    <citation type="submission" date="2018-01" db="EMBL/GenBank/DDBJ databases">
        <title>An insight into the sialome of Amazonian anophelines.</title>
        <authorList>
            <person name="Ribeiro J.M."/>
            <person name="Scarpassa V."/>
            <person name="Calvo E."/>
        </authorList>
    </citation>
    <scope>NUCLEOTIDE SEQUENCE</scope>
</reference>
<evidence type="ECO:0000256" key="1">
    <source>
        <dbReference type="SAM" id="Phobius"/>
    </source>
</evidence>
<protein>
    <submittedName>
        <fullName evidence="2">Putative secreted protein</fullName>
    </submittedName>
</protein>
<organism evidence="2">
    <name type="scientific">Anopheles darlingi</name>
    <name type="common">Mosquito</name>
    <dbReference type="NCBI Taxonomy" id="43151"/>
    <lineage>
        <taxon>Eukaryota</taxon>
        <taxon>Metazoa</taxon>
        <taxon>Ecdysozoa</taxon>
        <taxon>Arthropoda</taxon>
        <taxon>Hexapoda</taxon>
        <taxon>Insecta</taxon>
        <taxon>Pterygota</taxon>
        <taxon>Neoptera</taxon>
        <taxon>Endopterygota</taxon>
        <taxon>Diptera</taxon>
        <taxon>Nematocera</taxon>
        <taxon>Culicoidea</taxon>
        <taxon>Culicidae</taxon>
        <taxon>Anophelinae</taxon>
        <taxon>Anopheles</taxon>
    </lineage>
</organism>